<accession>A0A4R6T7S2</accession>
<dbReference type="Pfam" id="PF13376">
    <property type="entry name" value="OmdA"/>
    <property type="match status" value="1"/>
</dbReference>
<dbReference type="InterPro" id="IPR037079">
    <property type="entry name" value="AF2212/PG0164-like_sf"/>
</dbReference>
<keyword evidence="2" id="KW-1185">Reference proteome</keyword>
<dbReference type="SUPFAM" id="SSF141694">
    <property type="entry name" value="AF2212/PG0164-like"/>
    <property type="match status" value="1"/>
</dbReference>
<dbReference type="InterPro" id="IPR015018">
    <property type="entry name" value="DUF1905"/>
</dbReference>
<organism evidence="1 2">
    <name type="scientific">Algoriphagus boseongensis</name>
    <dbReference type="NCBI Taxonomy" id="1442587"/>
    <lineage>
        <taxon>Bacteria</taxon>
        <taxon>Pseudomonadati</taxon>
        <taxon>Bacteroidota</taxon>
        <taxon>Cytophagia</taxon>
        <taxon>Cytophagales</taxon>
        <taxon>Cyclobacteriaceae</taxon>
        <taxon>Algoriphagus</taxon>
    </lineage>
</organism>
<gene>
    <name evidence="1" type="ORF">DFQ04_1585</name>
</gene>
<protein>
    <submittedName>
        <fullName evidence="1">Bacteriocin resistance YdeI/OmpD-like protein</fullName>
    </submittedName>
</protein>
<evidence type="ECO:0000313" key="1">
    <source>
        <dbReference type="EMBL" id="TDQ16937.1"/>
    </source>
</evidence>
<proteinExistence type="predicted"/>
<name>A0A4R6T7S2_9BACT</name>
<comment type="caution">
    <text evidence="1">The sequence shown here is derived from an EMBL/GenBank/DDBJ whole genome shotgun (WGS) entry which is preliminary data.</text>
</comment>
<dbReference type="OrthoDB" id="8246703at2"/>
<dbReference type="AlphaFoldDB" id="A0A4R6T7S2"/>
<dbReference type="Pfam" id="PF08922">
    <property type="entry name" value="DUF1905"/>
    <property type="match status" value="1"/>
</dbReference>
<evidence type="ECO:0000313" key="2">
    <source>
        <dbReference type="Proteomes" id="UP000294535"/>
    </source>
</evidence>
<dbReference type="Gene3D" id="2.40.30.100">
    <property type="entry name" value="AF2212/PG0164-like"/>
    <property type="match status" value="1"/>
</dbReference>
<reference evidence="1 2" key="1">
    <citation type="submission" date="2019-03" db="EMBL/GenBank/DDBJ databases">
        <title>Genomic Encyclopedia of Type Strains, Phase III (KMG-III): the genomes of soil and plant-associated and newly described type strains.</title>
        <authorList>
            <person name="Whitman W."/>
        </authorList>
    </citation>
    <scope>NUCLEOTIDE SEQUENCE [LARGE SCALE GENOMIC DNA]</scope>
    <source>
        <strain evidence="1 2">CECT 8446</strain>
    </source>
</reference>
<dbReference type="Proteomes" id="UP000294535">
    <property type="component" value="Unassembled WGS sequence"/>
</dbReference>
<dbReference type="RefSeq" id="WP_133554502.1">
    <property type="nucleotide sequence ID" value="NZ_SNYF01000006.1"/>
</dbReference>
<dbReference type="EMBL" id="SNYF01000006">
    <property type="protein sequence ID" value="TDQ16937.1"/>
    <property type="molecule type" value="Genomic_DNA"/>
</dbReference>
<sequence length="150" mass="17044">MEIIFEGQIYLEKFPGKGGWTFARIPKEYNPKGKYFGMVEVFGSIDEFSFEKKHLVPTGDGTVFIPISNDIRKAIQKEAGDPVFLKIYRKEAPDGIPDELLACLKDDPGKLEAFLNLPDSEQKEWVQTVYSSSNEDLRVKQILRLLNSLA</sequence>